<dbReference type="GO" id="GO:0016020">
    <property type="term" value="C:membrane"/>
    <property type="evidence" value="ECO:0007669"/>
    <property type="project" value="GOC"/>
</dbReference>
<reference evidence="5 6" key="1">
    <citation type="journal article" date="2017" name="Genome Announc.">
        <title>Complete Genome Sequences of Two Acetylene-Fermenting Pelobacter acetylenicus Strains.</title>
        <authorList>
            <person name="Sutton J.M."/>
            <person name="Baesman S.M."/>
            <person name="Fierst J.L."/>
            <person name="Poret-Peterson A.T."/>
            <person name="Oremland R.S."/>
            <person name="Dunlap D.S."/>
            <person name="Akob D.M."/>
        </authorList>
    </citation>
    <scope>NUCLEOTIDE SEQUENCE [LARGE SCALE GENOMIC DNA]</scope>
    <source>
        <strain evidence="5 6">SFB93</strain>
    </source>
</reference>
<evidence type="ECO:0000313" key="5">
    <source>
        <dbReference type="EMBL" id="APG28738.1"/>
    </source>
</evidence>
<evidence type="ECO:0000256" key="1">
    <source>
        <dbReference type="ARBA" id="ARBA00022723"/>
    </source>
</evidence>
<sequence length="377" mass="42172">MLLFVLVFLTIYGLMHALVFWGMHPLLVSHPALPSLVWGWMGLMIVSPVAVRLLDHSGYVATARGLAWVGYCWMGLLFIAFCLFAAMAGWHLLALLTKQLLPDLPLLTLHRPAGSALMLLITLVSGLYGVYEANDLRIEEIRLYSEKLPLGRERLRIAQISDLHLGLLHRGETLAPVLTELQQLQPDLLIATGDIVDAQMDHLAPLSKLWQQINPPLGKYAVTGNHEYYAGLDQSLNFLKRSDFTMLRNKGVTVNQTITLVGVDDPTGGQNNQEAHLLERHRQGYFTVLLKHRPLIDKKAAGLFDLQLSGHAHRGQIFPFNLLTALEYPRQNGLYDLPEGGWLYTSRGTGSWGPPMRILSPPEITLFEIVQKKGSRD</sequence>
<feature type="transmembrane region" description="Helical" evidence="3">
    <location>
        <begin position="66"/>
        <end position="93"/>
    </location>
</feature>
<keyword evidence="3" id="KW-0812">Transmembrane</keyword>
<dbReference type="InterPro" id="IPR029052">
    <property type="entry name" value="Metallo-depent_PP-like"/>
</dbReference>
<evidence type="ECO:0000313" key="6">
    <source>
        <dbReference type="Proteomes" id="UP000182517"/>
    </source>
</evidence>
<dbReference type="OrthoDB" id="9780884at2"/>
<dbReference type="InterPro" id="IPR051158">
    <property type="entry name" value="Metallophosphoesterase_sf"/>
</dbReference>
<gene>
    <name evidence="5" type="ORF">A7E78_13385</name>
</gene>
<dbReference type="InterPro" id="IPR004843">
    <property type="entry name" value="Calcineurin-like_PHP"/>
</dbReference>
<keyword evidence="6" id="KW-1185">Reference proteome</keyword>
<dbReference type="SUPFAM" id="SSF56300">
    <property type="entry name" value="Metallo-dependent phosphatases"/>
    <property type="match status" value="1"/>
</dbReference>
<feature type="transmembrane region" description="Helical" evidence="3">
    <location>
        <begin position="113"/>
        <end position="131"/>
    </location>
</feature>
<dbReference type="GO" id="GO:0009245">
    <property type="term" value="P:lipid A biosynthetic process"/>
    <property type="evidence" value="ECO:0007669"/>
    <property type="project" value="TreeGrafter"/>
</dbReference>
<dbReference type="RefSeq" id="WP_072284762.1">
    <property type="nucleotide sequence ID" value="NZ_CP015519.1"/>
</dbReference>
<keyword evidence="3" id="KW-1133">Transmembrane helix</keyword>
<dbReference type="GO" id="GO:0008758">
    <property type="term" value="F:UDP-2,3-diacylglucosamine hydrolase activity"/>
    <property type="evidence" value="ECO:0007669"/>
    <property type="project" value="TreeGrafter"/>
</dbReference>
<dbReference type="Proteomes" id="UP000182517">
    <property type="component" value="Chromosome"/>
</dbReference>
<name>A0A1L3GST6_9BACT</name>
<dbReference type="EMBL" id="CP015519">
    <property type="protein sequence ID" value="APG28738.1"/>
    <property type="molecule type" value="Genomic_DNA"/>
</dbReference>
<dbReference type="Pfam" id="PF00149">
    <property type="entry name" value="Metallophos"/>
    <property type="match status" value="1"/>
</dbReference>
<keyword evidence="1" id="KW-0479">Metal-binding</keyword>
<proteinExistence type="predicted"/>
<dbReference type="PANTHER" id="PTHR31302:SF31">
    <property type="entry name" value="PHOSPHODIESTERASE YAEI"/>
    <property type="match status" value="1"/>
</dbReference>
<evidence type="ECO:0000256" key="3">
    <source>
        <dbReference type="SAM" id="Phobius"/>
    </source>
</evidence>
<organism evidence="5 6">
    <name type="scientific">Syntrophotalea acetylenivorans</name>
    <dbReference type="NCBI Taxonomy" id="1842532"/>
    <lineage>
        <taxon>Bacteria</taxon>
        <taxon>Pseudomonadati</taxon>
        <taxon>Thermodesulfobacteriota</taxon>
        <taxon>Desulfuromonadia</taxon>
        <taxon>Desulfuromonadales</taxon>
        <taxon>Syntrophotaleaceae</taxon>
        <taxon>Syntrophotalea</taxon>
    </lineage>
</organism>
<evidence type="ECO:0000259" key="4">
    <source>
        <dbReference type="Pfam" id="PF00149"/>
    </source>
</evidence>
<evidence type="ECO:0000256" key="2">
    <source>
        <dbReference type="ARBA" id="ARBA00022801"/>
    </source>
</evidence>
<protein>
    <recommendedName>
        <fullName evidence="4">Calcineurin-like phosphoesterase domain-containing protein</fullName>
    </recommendedName>
</protein>
<accession>A0A1L3GST6</accession>
<feature type="transmembrane region" description="Helical" evidence="3">
    <location>
        <begin position="33"/>
        <end position="54"/>
    </location>
</feature>
<dbReference type="PANTHER" id="PTHR31302">
    <property type="entry name" value="TRANSMEMBRANE PROTEIN WITH METALLOPHOSPHOESTERASE DOMAIN-RELATED"/>
    <property type="match status" value="1"/>
</dbReference>
<dbReference type="AlphaFoldDB" id="A0A1L3GST6"/>
<dbReference type="GO" id="GO:0046872">
    <property type="term" value="F:metal ion binding"/>
    <property type="evidence" value="ECO:0007669"/>
    <property type="project" value="UniProtKB-KW"/>
</dbReference>
<keyword evidence="3" id="KW-0472">Membrane</keyword>
<dbReference type="CDD" id="cd07385">
    <property type="entry name" value="MPP_YkuE_C"/>
    <property type="match status" value="1"/>
</dbReference>
<keyword evidence="2" id="KW-0378">Hydrolase</keyword>
<dbReference type="KEGG" id="pef:A7E78_13385"/>
<feature type="domain" description="Calcineurin-like phosphoesterase" evidence="4">
    <location>
        <begin position="155"/>
        <end position="314"/>
    </location>
</feature>
<dbReference type="Gene3D" id="3.60.21.10">
    <property type="match status" value="1"/>
</dbReference>